<dbReference type="Gene3D" id="1.10.10.60">
    <property type="entry name" value="Homeodomain-like"/>
    <property type="match status" value="1"/>
</dbReference>
<feature type="compositionally biased region" description="Acidic residues" evidence="1">
    <location>
        <begin position="207"/>
        <end position="217"/>
    </location>
</feature>
<feature type="compositionally biased region" description="Acidic residues" evidence="1">
    <location>
        <begin position="362"/>
        <end position="373"/>
    </location>
</feature>
<evidence type="ECO:0000259" key="2">
    <source>
        <dbReference type="PROSITE" id="PS51925"/>
    </source>
</evidence>
<dbReference type="SMART" id="SM00151">
    <property type="entry name" value="SWIB"/>
    <property type="match status" value="3"/>
</dbReference>
<gene>
    <name evidence="4" type="ORF">DY000_02049944</name>
</gene>
<dbReference type="Pfam" id="PF02201">
    <property type="entry name" value="SWIB"/>
    <property type="match status" value="3"/>
</dbReference>
<organism evidence="4 5">
    <name type="scientific">Brassica cretica</name>
    <name type="common">Mustard</name>
    <dbReference type="NCBI Taxonomy" id="69181"/>
    <lineage>
        <taxon>Eukaryota</taxon>
        <taxon>Viridiplantae</taxon>
        <taxon>Streptophyta</taxon>
        <taxon>Embryophyta</taxon>
        <taxon>Tracheophyta</taxon>
        <taxon>Spermatophyta</taxon>
        <taxon>Magnoliopsida</taxon>
        <taxon>eudicotyledons</taxon>
        <taxon>Gunneridae</taxon>
        <taxon>Pentapetalae</taxon>
        <taxon>rosids</taxon>
        <taxon>malvids</taxon>
        <taxon>Brassicales</taxon>
        <taxon>Brassicaceae</taxon>
        <taxon>Brassiceae</taxon>
        <taxon>Brassica</taxon>
    </lineage>
</organism>
<dbReference type="Pfam" id="PF08766">
    <property type="entry name" value="DEK_C"/>
    <property type="match status" value="1"/>
</dbReference>
<dbReference type="InterPro" id="IPR036885">
    <property type="entry name" value="SWIB_MDM2_dom_sf"/>
</dbReference>
<feature type="region of interest" description="Disordered" evidence="1">
    <location>
        <begin position="205"/>
        <end position="263"/>
    </location>
</feature>
<feature type="region of interest" description="Disordered" evidence="1">
    <location>
        <begin position="341"/>
        <end position="385"/>
    </location>
</feature>
<feature type="region of interest" description="Disordered" evidence="1">
    <location>
        <begin position="56"/>
        <end position="97"/>
    </location>
</feature>
<sequence>MVSDSDLVTRLREILSSSDLETTTPATVRRQLEADFGVELTDKKAFIRDQIDAFLESNGGGEENPVSPKAEEDADEMTKDGDEEKEERPVKAKKRGGGGFAKVCQLSPQLEKFIGTSQLARTEVVKKMWAYIKEKDLQDPKDRRKILCDESLHSLFHVKAINMFQMNKALAKHIWPLGDGGDGTFFVMETKFSETLIFSGCVTSVKEEEDEGDASEERDEKGDKTEEMEEDDEEEVRNLRKRKRKKPAKSEEKPKRKGGGGFAKVCSLSPELQAFTGMTKLARTEVVKMLWKYIKENNLQDPKDGRTIICDESLRSLFPLESINMFQMNKHLTKHIWPLEDNAGESGGSSSPKNGKLKMETEDGDTESDELNENDEKPKKEGCGLLAPLPLSDALIKFLGDGESSLSRADVVKRLWEYIEQNDLQDPSDKKRIICDEKLKELFEVDSFEDISVSKLLTSHYIKIEQ</sequence>
<evidence type="ECO:0000259" key="3">
    <source>
        <dbReference type="PROSITE" id="PS51998"/>
    </source>
</evidence>
<dbReference type="PROSITE" id="PS51998">
    <property type="entry name" value="DEK_C"/>
    <property type="match status" value="1"/>
</dbReference>
<feature type="domain" description="DM2" evidence="2">
    <location>
        <begin position="261"/>
        <end position="338"/>
    </location>
</feature>
<evidence type="ECO:0000313" key="4">
    <source>
        <dbReference type="EMBL" id="KAF3609211.1"/>
    </source>
</evidence>
<keyword evidence="5" id="KW-1185">Reference proteome</keyword>
<dbReference type="PROSITE" id="PS51925">
    <property type="entry name" value="SWIB_MDM2"/>
    <property type="match status" value="3"/>
</dbReference>
<dbReference type="InterPro" id="IPR003121">
    <property type="entry name" value="SWIB_MDM2_domain"/>
</dbReference>
<feature type="compositionally biased region" description="Acidic residues" evidence="1">
    <location>
        <begin position="226"/>
        <end position="235"/>
    </location>
</feature>
<feature type="domain" description="DM2" evidence="2">
    <location>
        <begin position="99"/>
        <end position="176"/>
    </location>
</feature>
<proteinExistence type="predicted"/>
<dbReference type="InterPro" id="IPR014876">
    <property type="entry name" value="DEK_C"/>
</dbReference>
<dbReference type="SUPFAM" id="SSF47592">
    <property type="entry name" value="SWIB/MDM2 domain"/>
    <property type="match status" value="3"/>
</dbReference>
<comment type="caution">
    <text evidence="4">The sequence shown here is derived from an EMBL/GenBank/DDBJ whole genome shotgun (WGS) entry which is preliminary data.</text>
</comment>
<dbReference type="InterPro" id="IPR019835">
    <property type="entry name" value="SWIB_domain"/>
</dbReference>
<evidence type="ECO:0000256" key="1">
    <source>
        <dbReference type="SAM" id="MobiDB-lite"/>
    </source>
</evidence>
<dbReference type="Gene3D" id="1.10.245.10">
    <property type="entry name" value="SWIB/MDM2 domain"/>
    <property type="match status" value="3"/>
</dbReference>
<dbReference type="EMBL" id="QGKV02000297">
    <property type="protein sequence ID" value="KAF3609211.1"/>
    <property type="molecule type" value="Genomic_DNA"/>
</dbReference>
<accession>A0ABQ7F1M8</accession>
<dbReference type="PANTHER" id="PTHR13844">
    <property type="entry name" value="SWI/SNF-RELATED MATRIX-ASSOCIATED ACTIN-DEPENDENT REGULATOR OF CHROMATIN SUBFAMILY D"/>
    <property type="match status" value="1"/>
</dbReference>
<reference evidence="4 5" key="1">
    <citation type="journal article" date="2020" name="BMC Genomics">
        <title>Intraspecific diversification of the crop wild relative Brassica cretica Lam. using demographic model selection.</title>
        <authorList>
            <person name="Kioukis A."/>
            <person name="Michalopoulou V.A."/>
            <person name="Briers L."/>
            <person name="Pirintsos S."/>
            <person name="Studholme D.J."/>
            <person name="Pavlidis P."/>
            <person name="Sarris P.F."/>
        </authorList>
    </citation>
    <scope>NUCLEOTIDE SEQUENCE [LARGE SCALE GENOMIC DNA]</scope>
    <source>
        <strain evidence="5">cv. PFS-1207/04</strain>
    </source>
</reference>
<dbReference type="SUPFAM" id="SSF109715">
    <property type="entry name" value="DEK C-terminal domain"/>
    <property type="match status" value="1"/>
</dbReference>
<name>A0ABQ7F1M8_BRACR</name>
<feature type="domain" description="DM2" evidence="2">
    <location>
        <begin position="384"/>
        <end position="463"/>
    </location>
</feature>
<evidence type="ECO:0008006" key="6">
    <source>
        <dbReference type="Google" id="ProtNLM"/>
    </source>
</evidence>
<dbReference type="Proteomes" id="UP000266723">
    <property type="component" value="Unassembled WGS sequence"/>
</dbReference>
<protein>
    <recommendedName>
        <fullName evidence="6">DM2 domain-containing protein</fullName>
    </recommendedName>
</protein>
<feature type="domain" description="DEK-C" evidence="3">
    <location>
        <begin position="1"/>
        <end position="56"/>
    </location>
</feature>
<dbReference type="CDD" id="cd10567">
    <property type="entry name" value="SWIB-MDM2_like"/>
    <property type="match status" value="3"/>
</dbReference>
<evidence type="ECO:0000313" key="5">
    <source>
        <dbReference type="Proteomes" id="UP000266723"/>
    </source>
</evidence>
<feature type="compositionally biased region" description="Basic and acidic residues" evidence="1">
    <location>
        <begin position="76"/>
        <end position="90"/>
    </location>
</feature>